<keyword evidence="1" id="KW-0472">Membrane</keyword>
<dbReference type="Proteomes" id="UP000237423">
    <property type="component" value="Unassembled WGS sequence"/>
</dbReference>
<keyword evidence="1" id="KW-1133">Transmembrane helix</keyword>
<sequence length="92" mass="9963">MIGTITALLITYWFYKSAEAVGKNPLSSAGLGFLSYLVPCIVWTLTVTPGLRDAVDHNPSALSGLFVNYAYILVGTACAIGIKFRHFKQPNP</sequence>
<dbReference type="AlphaFoldDB" id="A0A2S5CS20"/>
<name>A0A2S5CS20_9GAMM</name>
<comment type="caution">
    <text evidence="2">The sequence shown here is derived from an EMBL/GenBank/DDBJ whole genome shotgun (WGS) entry which is preliminary data.</text>
</comment>
<accession>A0A2S5CS20</accession>
<keyword evidence="1" id="KW-0812">Transmembrane</keyword>
<evidence type="ECO:0000313" key="3">
    <source>
        <dbReference type="Proteomes" id="UP000237423"/>
    </source>
</evidence>
<feature type="transmembrane region" description="Helical" evidence="1">
    <location>
        <begin position="66"/>
        <end position="84"/>
    </location>
</feature>
<feature type="transmembrane region" description="Helical" evidence="1">
    <location>
        <begin position="26"/>
        <end position="46"/>
    </location>
</feature>
<gene>
    <name evidence="2" type="ORF">AADEFJLK_00635</name>
</gene>
<reference evidence="2 3" key="1">
    <citation type="submission" date="2017-11" db="EMBL/GenBank/DDBJ databases">
        <title>Draft Genome Sequence of Methylobacter psychrotolerans Sph1T, an Obligate Methanotroph from Low-Temperature Environments.</title>
        <authorList>
            <person name="Oshkin I.Y."/>
            <person name="Miroshnikov K."/>
            <person name="Belova S.E."/>
            <person name="Korzhenkov A."/>
            <person name="Toshchakov S.V."/>
            <person name="Dedysh S.N."/>
        </authorList>
    </citation>
    <scope>NUCLEOTIDE SEQUENCE [LARGE SCALE GENOMIC DNA]</scope>
    <source>
        <strain evidence="2 3">Sph1</strain>
    </source>
</reference>
<evidence type="ECO:0000256" key="1">
    <source>
        <dbReference type="SAM" id="Phobius"/>
    </source>
</evidence>
<protein>
    <submittedName>
        <fullName evidence="2">Uncharacterized protein</fullName>
    </submittedName>
</protein>
<dbReference type="RefSeq" id="WP_103973261.1">
    <property type="nucleotide sequence ID" value="NZ_JAGVVN010000001.1"/>
</dbReference>
<proteinExistence type="predicted"/>
<organism evidence="2 3">
    <name type="scientific">Methylovulum psychrotolerans</name>
    <dbReference type="NCBI Taxonomy" id="1704499"/>
    <lineage>
        <taxon>Bacteria</taxon>
        <taxon>Pseudomonadati</taxon>
        <taxon>Pseudomonadota</taxon>
        <taxon>Gammaproteobacteria</taxon>
        <taxon>Methylococcales</taxon>
        <taxon>Methylococcaceae</taxon>
        <taxon>Methylovulum</taxon>
    </lineage>
</organism>
<dbReference type="EMBL" id="PGFZ01000001">
    <property type="protein sequence ID" value="POZ53605.1"/>
    <property type="molecule type" value="Genomic_DNA"/>
</dbReference>
<evidence type="ECO:0000313" key="2">
    <source>
        <dbReference type="EMBL" id="POZ53605.1"/>
    </source>
</evidence>